<evidence type="ECO:0000256" key="2">
    <source>
        <dbReference type="ARBA" id="ARBA00007571"/>
    </source>
</evidence>
<dbReference type="Pfam" id="PF00697">
    <property type="entry name" value="PRAI"/>
    <property type="match status" value="1"/>
</dbReference>
<name>A0A0F9HT40_9ZZZZ</name>
<keyword evidence="4" id="KW-0028">Amino-acid biosynthesis</keyword>
<dbReference type="InterPro" id="IPR001240">
    <property type="entry name" value="PRAI_dom"/>
</dbReference>
<dbReference type="InterPro" id="IPR013785">
    <property type="entry name" value="Aldolase_TIM"/>
</dbReference>
<evidence type="ECO:0000256" key="7">
    <source>
        <dbReference type="ARBA" id="ARBA00023235"/>
    </source>
</evidence>
<keyword evidence="5" id="KW-0822">Tryptophan biosynthesis</keyword>
<organism evidence="9">
    <name type="scientific">marine sediment metagenome</name>
    <dbReference type="NCBI Taxonomy" id="412755"/>
    <lineage>
        <taxon>unclassified sequences</taxon>
        <taxon>metagenomes</taxon>
        <taxon>ecological metagenomes</taxon>
    </lineage>
</organism>
<dbReference type="PANTHER" id="PTHR42894">
    <property type="entry name" value="N-(5'-PHOSPHORIBOSYL)ANTHRANILATE ISOMERASE"/>
    <property type="match status" value="1"/>
</dbReference>
<comment type="pathway">
    <text evidence="1">Amino-acid biosynthesis; L-tryptophan biosynthesis; L-tryptophan from chorismate: step 3/5.</text>
</comment>
<evidence type="ECO:0000256" key="5">
    <source>
        <dbReference type="ARBA" id="ARBA00022822"/>
    </source>
</evidence>
<feature type="domain" description="N-(5'phosphoribosyl) anthranilate isomerase (PRAI)" evidence="8">
    <location>
        <begin position="33"/>
        <end position="239"/>
    </location>
</feature>
<dbReference type="EMBL" id="LAZR01014198">
    <property type="protein sequence ID" value="KKM18546.1"/>
    <property type="molecule type" value="Genomic_DNA"/>
</dbReference>
<dbReference type="NCBIfam" id="NF002298">
    <property type="entry name" value="PRK01222.1-4"/>
    <property type="match status" value="1"/>
</dbReference>
<dbReference type="InterPro" id="IPR044643">
    <property type="entry name" value="TrpF_fam"/>
</dbReference>
<proteinExistence type="inferred from homology"/>
<evidence type="ECO:0000256" key="6">
    <source>
        <dbReference type="ARBA" id="ARBA00023141"/>
    </source>
</evidence>
<dbReference type="GO" id="GO:0000162">
    <property type="term" value="P:L-tryptophan biosynthetic process"/>
    <property type="evidence" value="ECO:0007669"/>
    <property type="project" value="UniProtKB-UniPathway"/>
</dbReference>
<evidence type="ECO:0000256" key="1">
    <source>
        <dbReference type="ARBA" id="ARBA00004664"/>
    </source>
</evidence>
<dbReference type="PANTHER" id="PTHR42894:SF1">
    <property type="entry name" value="N-(5'-PHOSPHORIBOSYL)ANTHRANILATE ISOMERASE"/>
    <property type="match status" value="1"/>
</dbReference>
<dbReference type="EC" id="5.3.1.24" evidence="3"/>
<evidence type="ECO:0000259" key="8">
    <source>
        <dbReference type="Pfam" id="PF00697"/>
    </source>
</evidence>
<dbReference type="FunFam" id="3.20.20.70:FF:000075">
    <property type="entry name" value="Tryptophan biosynthesis protein TRP1"/>
    <property type="match status" value="1"/>
</dbReference>
<protein>
    <recommendedName>
        <fullName evidence="3">phosphoribosylanthranilate isomerase</fullName>
        <ecNumber evidence="3">5.3.1.24</ecNumber>
    </recommendedName>
</protein>
<dbReference type="CDD" id="cd00405">
    <property type="entry name" value="PRAI"/>
    <property type="match status" value="1"/>
</dbReference>
<sequence length="253" mass="27655">MSSSQRDRGIEAGEDWHWAVPAVYSMMMQRIRVKICGLREPADALKVAQMGADAVGLVFAESPRWVSPEQAREIVDVLPPLVARVGVFVDADAELIGRVVQRVGLTLVQLHGDEGPEIVESLPVPCIKAFRVRGPEWIDEVTDWTARVPSRRLAAVLLDAYDPKAHGGTGMQFNWEWVAEARAAGKTAGLGPIILSGGLDTRNVAKAIDIVQPWAVDVSSGVESAPGVKDLRKVEDFIRATREGDILQSEFWI</sequence>
<evidence type="ECO:0000256" key="3">
    <source>
        <dbReference type="ARBA" id="ARBA00012572"/>
    </source>
</evidence>
<dbReference type="InterPro" id="IPR011060">
    <property type="entry name" value="RibuloseP-bd_barrel"/>
</dbReference>
<dbReference type="SUPFAM" id="SSF51366">
    <property type="entry name" value="Ribulose-phoshate binding barrel"/>
    <property type="match status" value="1"/>
</dbReference>
<keyword evidence="6" id="KW-0057">Aromatic amino acid biosynthesis</keyword>
<comment type="similarity">
    <text evidence="2">Belongs to the TrpF family.</text>
</comment>
<dbReference type="HAMAP" id="MF_00135">
    <property type="entry name" value="PRAI"/>
    <property type="match status" value="1"/>
</dbReference>
<dbReference type="Gene3D" id="3.20.20.70">
    <property type="entry name" value="Aldolase class I"/>
    <property type="match status" value="1"/>
</dbReference>
<keyword evidence="7" id="KW-0413">Isomerase</keyword>
<evidence type="ECO:0000256" key="4">
    <source>
        <dbReference type="ARBA" id="ARBA00022605"/>
    </source>
</evidence>
<gene>
    <name evidence="9" type="ORF">LCGC14_1664610</name>
</gene>
<reference evidence="9" key="1">
    <citation type="journal article" date="2015" name="Nature">
        <title>Complex archaea that bridge the gap between prokaryotes and eukaryotes.</title>
        <authorList>
            <person name="Spang A."/>
            <person name="Saw J.H."/>
            <person name="Jorgensen S.L."/>
            <person name="Zaremba-Niedzwiedzka K."/>
            <person name="Martijn J."/>
            <person name="Lind A.E."/>
            <person name="van Eijk R."/>
            <person name="Schleper C."/>
            <person name="Guy L."/>
            <person name="Ettema T.J."/>
        </authorList>
    </citation>
    <scope>NUCLEOTIDE SEQUENCE</scope>
</reference>
<evidence type="ECO:0000313" key="9">
    <source>
        <dbReference type="EMBL" id="KKM18546.1"/>
    </source>
</evidence>
<dbReference type="GO" id="GO:0004640">
    <property type="term" value="F:phosphoribosylanthranilate isomerase activity"/>
    <property type="evidence" value="ECO:0007669"/>
    <property type="project" value="UniProtKB-EC"/>
</dbReference>
<accession>A0A0F9HT40</accession>
<comment type="caution">
    <text evidence="9">The sequence shown here is derived from an EMBL/GenBank/DDBJ whole genome shotgun (WGS) entry which is preliminary data.</text>
</comment>
<dbReference type="AlphaFoldDB" id="A0A0F9HT40"/>
<dbReference type="UniPathway" id="UPA00035">
    <property type="reaction ID" value="UER00042"/>
</dbReference>